<evidence type="ECO:0000256" key="1">
    <source>
        <dbReference type="ARBA" id="ARBA00007118"/>
    </source>
</evidence>
<comment type="similarity">
    <text evidence="1">Belongs to the nitroreductase family.</text>
</comment>
<comment type="caution">
    <text evidence="4">The sequence shown here is derived from an EMBL/GenBank/DDBJ whole genome shotgun (WGS) entry which is preliminary data.</text>
</comment>
<protein>
    <submittedName>
        <fullName evidence="4">Nitroreductase</fullName>
    </submittedName>
</protein>
<dbReference type="PANTHER" id="PTHR43673:SF10">
    <property type="entry name" value="NADH DEHYDROGENASE_NAD(P)H NITROREDUCTASE XCC3605-RELATED"/>
    <property type="match status" value="1"/>
</dbReference>
<dbReference type="PANTHER" id="PTHR43673">
    <property type="entry name" value="NAD(P)H NITROREDUCTASE YDGI-RELATED"/>
    <property type="match status" value="1"/>
</dbReference>
<dbReference type="OrthoDB" id="9812105at2"/>
<dbReference type="AlphaFoldDB" id="A0A2S7ZD11"/>
<sequence length="187" mass="21385">MNLQEVIQLRTSVRKYKKAPSVGIEVVEELVQLGMRAPSPKNRQPWQVLHMTGEEKVHFVNLGFQVLEQYKSRKAHFGSLEISLGAIKMASDLLFVYNPYDDLPDYHRVWEKSDLQAIGAFIEHIILGAKDKGLGTLWMNDVYFMQCESKAFLGINHDVLAIIAIGKSDEGMYPRPRKSLKEVLIKR</sequence>
<dbReference type="STRING" id="1298594.GCA_001312465_01049"/>
<dbReference type="Proteomes" id="UP000237916">
    <property type="component" value="Unassembled WGS sequence"/>
</dbReference>
<proteinExistence type="inferred from homology"/>
<evidence type="ECO:0000313" key="5">
    <source>
        <dbReference type="Proteomes" id="UP000237916"/>
    </source>
</evidence>
<organism evidence="4 5">
    <name type="scientific">Veillonella denticariosi JCM 15641</name>
    <dbReference type="NCBI Taxonomy" id="1298594"/>
    <lineage>
        <taxon>Bacteria</taxon>
        <taxon>Bacillati</taxon>
        <taxon>Bacillota</taxon>
        <taxon>Negativicutes</taxon>
        <taxon>Veillonellales</taxon>
        <taxon>Veillonellaceae</taxon>
        <taxon>Veillonella</taxon>
    </lineage>
</organism>
<dbReference type="Pfam" id="PF00881">
    <property type="entry name" value="Nitroreductase"/>
    <property type="match status" value="1"/>
</dbReference>
<accession>A0A2S7ZD11</accession>
<dbReference type="InterPro" id="IPR000415">
    <property type="entry name" value="Nitroreductase-like"/>
</dbReference>
<name>A0A2S7ZD11_9FIRM</name>
<gene>
    <name evidence="4" type="ORF">VEHSUH05_01790</name>
</gene>
<keyword evidence="5" id="KW-1185">Reference proteome</keyword>
<feature type="domain" description="Nitroreductase" evidence="3">
    <location>
        <begin position="10"/>
        <end position="167"/>
    </location>
</feature>
<dbReference type="GO" id="GO:0016491">
    <property type="term" value="F:oxidoreductase activity"/>
    <property type="evidence" value="ECO:0007669"/>
    <property type="project" value="UniProtKB-KW"/>
</dbReference>
<dbReference type="EMBL" id="PPDB01000001">
    <property type="protein sequence ID" value="PQL21173.1"/>
    <property type="molecule type" value="Genomic_DNA"/>
</dbReference>
<evidence type="ECO:0000259" key="3">
    <source>
        <dbReference type="Pfam" id="PF00881"/>
    </source>
</evidence>
<evidence type="ECO:0000313" key="4">
    <source>
        <dbReference type="EMBL" id="PQL21173.1"/>
    </source>
</evidence>
<keyword evidence="2" id="KW-0560">Oxidoreductase</keyword>
<dbReference type="Gene3D" id="3.40.109.10">
    <property type="entry name" value="NADH Oxidase"/>
    <property type="match status" value="1"/>
</dbReference>
<dbReference type="InterPro" id="IPR029479">
    <property type="entry name" value="Nitroreductase"/>
</dbReference>
<dbReference type="SUPFAM" id="SSF55469">
    <property type="entry name" value="FMN-dependent nitroreductase-like"/>
    <property type="match status" value="1"/>
</dbReference>
<evidence type="ECO:0000256" key="2">
    <source>
        <dbReference type="ARBA" id="ARBA00023002"/>
    </source>
</evidence>
<reference evidence="4 5" key="1">
    <citation type="submission" date="2018-01" db="EMBL/GenBank/DDBJ databases">
        <title>Draft genome sequences of clinical isolates and type strains of oral Veillonella including Veillonella infantum sp., nov.</title>
        <authorList>
            <person name="Mashima I."/>
            <person name="Liao Y.-C."/>
            <person name="Sabharwal A."/>
            <person name="Haase E.M."/>
            <person name="Nakazawa F."/>
            <person name="Scannapieco F.A."/>
        </authorList>
    </citation>
    <scope>NUCLEOTIDE SEQUENCE [LARGE SCALE GENOMIC DNA]</scope>
    <source>
        <strain evidence="4 5">JCM 15641</strain>
    </source>
</reference>
<dbReference type="RefSeq" id="WP_105090561.1">
    <property type="nucleotide sequence ID" value="NZ_PPDB01000001.1"/>
</dbReference>